<protein>
    <submittedName>
        <fullName evidence="2">Acyl carrier protein</fullName>
    </submittedName>
</protein>
<evidence type="ECO:0000313" key="3">
    <source>
        <dbReference type="Proteomes" id="UP001564657"/>
    </source>
</evidence>
<evidence type="ECO:0000313" key="2">
    <source>
        <dbReference type="EMBL" id="MEY7998800.1"/>
    </source>
</evidence>
<keyword evidence="3" id="KW-1185">Reference proteome</keyword>
<feature type="domain" description="Carrier" evidence="1">
    <location>
        <begin position="2"/>
        <end position="61"/>
    </location>
</feature>
<name>A0ABV4BMM0_9CLOT</name>
<dbReference type="Pfam" id="PF00550">
    <property type="entry name" value="PP-binding"/>
    <property type="match status" value="1"/>
</dbReference>
<dbReference type="InterPro" id="IPR009081">
    <property type="entry name" value="PP-bd_ACP"/>
</dbReference>
<dbReference type="InterPro" id="IPR036736">
    <property type="entry name" value="ACP-like_sf"/>
</dbReference>
<evidence type="ECO:0000259" key="1">
    <source>
        <dbReference type="Pfam" id="PF00550"/>
    </source>
</evidence>
<comment type="caution">
    <text evidence="2">The sequence shown here is derived from an EMBL/GenBank/DDBJ whole genome shotgun (WGS) entry which is preliminary data.</text>
</comment>
<dbReference type="SUPFAM" id="SSF47336">
    <property type="entry name" value="ACP-like"/>
    <property type="match status" value="1"/>
</dbReference>
<gene>
    <name evidence="2" type="ORF">AB8U03_01085</name>
</gene>
<accession>A0ABV4BMM0</accession>
<sequence length="74" mass="8674">MEKLRTIVADVLCVDIDRVDENLTRDNCEEWDSFNHLLIVSEIESKLNVKLTMKEMESADSYKVLEQIVMRKAE</sequence>
<reference evidence="2 3" key="1">
    <citation type="submission" date="2024-08" db="EMBL/GenBank/DDBJ databases">
        <title>Clostridium lapicellarii sp. nov., and Clostridium renhuaiense sp. nov., two species isolated from the mud in a fermentation cellar used for producing sauce-flavour Chinese liquors.</title>
        <authorList>
            <person name="Yang F."/>
            <person name="Wang H."/>
            <person name="Chen L.Q."/>
            <person name="Zhou N."/>
            <person name="Lu J.J."/>
            <person name="Pu X.X."/>
            <person name="Wan B."/>
            <person name="Wang L."/>
            <person name="Liu S.J."/>
        </authorList>
    </citation>
    <scope>NUCLEOTIDE SEQUENCE [LARGE SCALE GENOMIC DNA]</scope>
    <source>
        <strain evidence="2 3">MT-5</strain>
    </source>
</reference>
<dbReference type="RefSeq" id="WP_369702684.1">
    <property type="nucleotide sequence ID" value="NZ_JBGEWD010000001.1"/>
</dbReference>
<dbReference type="Gene3D" id="1.10.1200.10">
    <property type="entry name" value="ACP-like"/>
    <property type="match status" value="1"/>
</dbReference>
<dbReference type="Proteomes" id="UP001564657">
    <property type="component" value="Unassembled WGS sequence"/>
</dbReference>
<dbReference type="EMBL" id="JBGEWD010000001">
    <property type="protein sequence ID" value="MEY7998800.1"/>
    <property type="molecule type" value="Genomic_DNA"/>
</dbReference>
<proteinExistence type="predicted"/>
<organism evidence="2 3">
    <name type="scientific">Clostridium moutaii</name>
    <dbReference type="NCBI Taxonomy" id="3240932"/>
    <lineage>
        <taxon>Bacteria</taxon>
        <taxon>Bacillati</taxon>
        <taxon>Bacillota</taxon>
        <taxon>Clostridia</taxon>
        <taxon>Eubacteriales</taxon>
        <taxon>Clostridiaceae</taxon>
        <taxon>Clostridium</taxon>
    </lineage>
</organism>